<dbReference type="RefSeq" id="WP_317831498.1">
    <property type="nucleotide sequence ID" value="NZ_CP136920.1"/>
</dbReference>
<keyword evidence="3" id="KW-0249">Electron transport</keyword>
<evidence type="ECO:0000256" key="4">
    <source>
        <dbReference type="ARBA" id="ARBA00023157"/>
    </source>
</evidence>
<evidence type="ECO:0000256" key="3">
    <source>
        <dbReference type="ARBA" id="ARBA00022982"/>
    </source>
</evidence>
<dbReference type="PANTHER" id="PTHR45663">
    <property type="entry name" value="GEO12009P1"/>
    <property type="match status" value="1"/>
</dbReference>
<dbReference type="Gene3D" id="3.40.30.10">
    <property type="entry name" value="Glutaredoxin"/>
    <property type="match status" value="1"/>
</dbReference>
<feature type="site" description="Contributes to redox potential value" evidence="7">
    <location>
        <position position="33"/>
    </location>
</feature>
<dbReference type="KEGG" id="puo:RZN69_13125"/>
<proteinExistence type="inferred from homology"/>
<feature type="active site" description="Nucleophile" evidence="7">
    <location>
        <position position="32"/>
    </location>
</feature>
<feature type="active site" description="Nucleophile" evidence="7">
    <location>
        <position position="35"/>
    </location>
</feature>
<protein>
    <recommendedName>
        <fullName evidence="6">Thioredoxin</fullName>
    </recommendedName>
</protein>
<reference evidence="10 11" key="1">
    <citation type="submission" date="2023-10" db="EMBL/GenBank/DDBJ databases">
        <title>Rubellicoccus peritrichatus gen. nov., sp. nov., isolated from an algae of coral reef tank.</title>
        <authorList>
            <person name="Luo J."/>
        </authorList>
    </citation>
    <scope>NUCLEOTIDE SEQUENCE [LARGE SCALE GENOMIC DNA]</scope>
    <source>
        <strain evidence="10 11">CR14</strain>
    </source>
</reference>
<dbReference type="PANTHER" id="PTHR45663:SF11">
    <property type="entry name" value="GEO12009P1"/>
    <property type="match status" value="1"/>
</dbReference>
<dbReference type="GO" id="GO:0045454">
    <property type="term" value="P:cell redox homeostasis"/>
    <property type="evidence" value="ECO:0007669"/>
    <property type="project" value="TreeGrafter"/>
</dbReference>
<evidence type="ECO:0000256" key="8">
    <source>
        <dbReference type="PIRSR" id="PIRSR000077-4"/>
    </source>
</evidence>
<dbReference type="InterPro" id="IPR013766">
    <property type="entry name" value="Thioredoxin_domain"/>
</dbReference>
<feature type="site" description="Deprotonates C-terminal active site Cys" evidence="7">
    <location>
        <position position="26"/>
    </location>
</feature>
<feature type="site" description="Contributes to redox potential value" evidence="7">
    <location>
        <position position="34"/>
    </location>
</feature>
<keyword evidence="11" id="KW-1185">Reference proteome</keyword>
<gene>
    <name evidence="10" type="ORF">RZN69_13125</name>
</gene>
<evidence type="ECO:0000256" key="1">
    <source>
        <dbReference type="ARBA" id="ARBA00008987"/>
    </source>
</evidence>
<name>A0AAQ3LCS5_9BACT</name>
<evidence type="ECO:0000256" key="6">
    <source>
        <dbReference type="PIRNR" id="PIRNR000077"/>
    </source>
</evidence>
<keyword evidence="5 8" id="KW-0676">Redox-active center</keyword>
<keyword evidence="2" id="KW-0813">Transport</keyword>
<accession>A0AAQ3LCS5</accession>
<evidence type="ECO:0000313" key="11">
    <source>
        <dbReference type="Proteomes" id="UP001304300"/>
    </source>
</evidence>
<dbReference type="InterPro" id="IPR005746">
    <property type="entry name" value="Thioredoxin"/>
</dbReference>
<dbReference type="Pfam" id="PF00085">
    <property type="entry name" value="Thioredoxin"/>
    <property type="match status" value="1"/>
</dbReference>
<feature type="disulfide bond" description="Redox-active" evidence="8">
    <location>
        <begin position="32"/>
        <end position="35"/>
    </location>
</feature>
<dbReference type="Proteomes" id="UP001304300">
    <property type="component" value="Chromosome"/>
</dbReference>
<dbReference type="EMBL" id="CP136920">
    <property type="protein sequence ID" value="WOO39559.1"/>
    <property type="molecule type" value="Genomic_DNA"/>
</dbReference>
<dbReference type="AlphaFoldDB" id="A0AAQ3LCS5"/>
<evidence type="ECO:0000256" key="2">
    <source>
        <dbReference type="ARBA" id="ARBA00022448"/>
    </source>
</evidence>
<dbReference type="CDD" id="cd02947">
    <property type="entry name" value="TRX_family"/>
    <property type="match status" value="1"/>
</dbReference>
<dbReference type="GO" id="GO:0005829">
    <property type="term" value="C:cytosol"/>
    <property type="evidence" value="ECO:0007669"/>
    <property type="project" value="TreeGrafter"/>
</dbReference>
<dbReference type="InterPro" id="IPR036249">
    <property type="entry name" value="Thioredoxin-like_sf"/>
</dbReference>
<organism evidence="10 11">
    <name type="scientific">Rubellicoccus peritrichatus</name>
    <dbReference type="NCBI Taxonomy" id="3080537"/>
    <lineage>
        <taxon>Bacteria</taxon>
        <taxon>Pseudomonadati</taxon>
        <taxon>Verrucomicrobiota</taxon>
        <taxon>Opitutia</taxon>
        <taxon>Puniceicoccales</taxon>
        <taxon>Cerasicoccaceae</taxon>
        <taxon>Rubellicoccus</taxon>
    </lineage>
</organism>
<evidence type="ECO:0000256" key="7">
    <source>
        <dbReference type="PIRSR" id="PIRSR000077-1"/>
    </source>
</evidence>
<keyword evidence="4 8" id="KW-1015">Disulfide bond</keyword>
<feature type="domain" description="Thioredoxin" evidence="9">
    <location>
        <begin position="1"/>
        <end position="105"/>
    </location>
</feature>
<dbReference type="GO" id="GO:0015035">
    <property type="term" value="F:protein-disulfide reductase activity"/>
    <property type="evidence" value="ECO:0007669"/>
    <property type="project" value="InterPro"/>
</dbReference>
<sequence length="105" mass="11817">MSKVLDIQPNQFKSEVIDFAGKVVVDFYGPKCGPCQTMVPLLDELADEYANEVKFVKVDATQSYKLAAEHGVTTVPTFMLFDNGEKQKRESGTKTKIAFYKWIDS</sequence>
<dbReference type="PROSITE" id="PS51352">
    <property type="entry name" value="THIOREDOXIN_2"/>
    <property type="match status" value="1"/>
</dbReference>
<evidence type="ECO:0000256" key="5">
    <source>
        <dbReference type="ARBA" id="ARBA00023284"/>
    </source>
</evidence>
<comment type="similarity">
    <text evidence="1 6">Belongs to the thioredoxin family.</text>
</comment>
<evidence type="ECO:0000259" key="9">
    <source>
        <dbReference type="PROSITE" id="PS51352"/>
    </source>
</evidence>
<dbReference type="SUPFAM" id="SSF52833">
    <property type="entry name" value="Thioredoxin-like"/>
    <property type="match status" value="1"/>
</dbReference>
<dbReference type="PIRSF" id="PIRSF000077">
    <property type="entry name" value="Thioredoxin"/>
    <property type="match status" value="1"/>
</dbReference>
<evidence type="ECO:0000313" key="10">
    <source>
        <dbReference type="EMBL" id="WOO39559.1"/>
    </source>
</evidence>